<dbReference type="InterPro" id="IPR038225">
    <property type="entry name" value="TagF_sf"/>
</dbReference>
<reference evidence="1" key="1">
    <citation type="submission" date="2018-06" db="EMBL/GenBank/DDBJ databases">
        <authorList>
            <person name="Zhirakovskaya E."/>
        </authorList>
    </citation>
    <scope>NUCLEOTIDE SEQUENCE</scope>
</reference>
<organism evidence="1">
    <name type="scientific">hydrothermal vent metagenome</name>
    <dbReference type="NCBI Taxonomy" id="652676"/>
    <lineage>
        <taxon>unclassified sequences</taxon>
        <taxon>metagenomes</taxon>
        <taxon>ecological metagenomes</taxon>
    </lineage>
</organism>
<proteinExistence type="predicted"/>
<evidence type="ECO:0000313" key="1">
    <source>
        <dbReference type="EMBL" id="VAX32913.1"/>
    </source>
</evidence>
<accession>A0A3B1D7X5</accession>
<dbReference type="Pfam" id="PF09867">
    <property type="entry name" value="TagF_N"/>
    <property type="match status" value="1"/>
</dbReference>
<dbReference type="AlphaFoldDB" id="A0A3B1D7X5"/>
<dbReference type="Gene3D" id="3.40.1730.10">
    <property type="entry name" value="pa0076 domain"/>
    <property type="match status" value="1"/>
</dbReference>
<gene>
    <name evidence="1" type="ORF">MNBD_NITROSPIRAE01-1397</name>
</gene>
<name>A0A3B1D7X5_9ZZZZ</name>
<sequence>MSDPRLQCFGKLPIHADFIRFQTAGDEIRALDRWFQEGIHLAKSRLGNQWPSTFRDATSWRFVFQTASSPSLLVGVFMPSYDRSGRSYPFFLFLRVDKKTFGGPEYFAPLCYSHFLGEAEDILKTAWDGVELKTFLGRLQDFRVSEARDLGVIQKAYLQNLSEETGGQFWRQFFGDFKAIKKYQLNRNLVEMLQAMRGRSVDTMRFGLKFPLVPQDRLHAGEEAYDIPFWFDFVSRFLNLGDNTVLFWRRDPLSASPAMLSFFSPPSAKHFLALLQPEQNNDAWFNLVSEDSIVDREEVFEGLKTEQKVLLENENLSMADFLAASEKII</sequence>
<dbReference type="NCBIfam" id="TIGR03373">
    <property type="entry name" value="VI_minor_4"/>
    <property type="match status" value="1"/>
</dbReference>
<dbReference type="InterPro" id="IPR017748">
    <property type="entry name" value="TagF"/>
</dbReference>
<protein>
    <recommendedName>
        <fullName evidence="2">Protein phosphatase ImpM</fullName>
    </recommendedName>
</protein>
<evidence type="ECO:0008006" key="2">
    <source>
        <dbReference type="Google" id="ProtNLM"/>
    </source>
</evidence>
<dbReference type="EMBL" id="UOGF01000099">
    <property type="protein sequence ID" value="VAX32913.1"/>
    <property type="molecule type" value="Genomic_DNA"/>
</dbReference>